<comment type="caution">
    <text evidence="4">The sequence shown here is derived from an EMBL/GenBank/DDBJ whole genome shotgun (WGS) entry which is preliminary data.</text>
</comment>
<dbReference type="InterPro" id="IPR011006">
    <property type="entry name" value="CheY-like_superfamily"/>
</dbReference>
<dbReference type="Gene3D" id="3.40.50.2300">
    <property type="match status" value="1"/>
</dbReference>
<gene>
    <name evidence="4" type="ORF">ENJ65_06345</name>
</gene>
<proteinExistence type="predicted"/>
<protein>
    <submittedName>
        <fullName evidence="4">Response regulator</fullName>
    </submittedName>
</protein>
<organism evidence="4">
    <name type="scientific">Candidatus Tenderia electrophaga</name>
    <dbReference type="NCBI Taxonomy" id="1748243"/>
    <lineage>
        <taxon>Bacteria</taxon>
        <taxon>Pseudomonadati</taxon>
        <taxon>Pseudomonadota</taxon>
        <taxon>Gammaproteobacteria</taxon>
        <taxon>Candidatus Tenderiales</taxon>
        <taxon>Candidatus Tenderiaceae</taxon>
        <taxon>Candidatus Tenderia</taxon>
    </lineage>
</organism>
<dbReference type="EMBL" id="DRNF01000400">
    <property type="protein sequence ID" value="HHJ81237.1"/>
    <property type="molecule type" value="Genomic_DNA"/>
</dbReference>
<dbReference type="InterPro" id="IPR050595">
    <property type="entry name" value="Bact_response_regulator"/>
</dbReference>
<dbReference type="GO" id="GO:0000160">
    <property type="term" value="P:phosphorelay signal transduction system"/>
    <property type="evidence" value="ECO:0007669"/>
    <property type="project" value="InterPro"/>
</dbReference>
<feature type="non-terminal residue" evidence="4">
    <location>
        <position position="1"/>
    </location>
</feature>
<evidence type="ECO:0000259" key="3">
    <source>
        <dbReference type="PROSITE" id="PS50110"/>
    </source>
</evidence>
<dbReference type="Proteomes" id="UP000885832">
    <property type="component" value="Unassembled WGS sequence"/>
</dbReference>
<dbReference type="PANTHER" id="PTHR44591">
    <property type="entry name" value="STRESS RESPONSE REGULATOR PROTEIN 1"/>
    <property type="match status" value="1"/>
</dbReference>
<accession>A0A832JA32</accession>
<evidence type="ECO:0000256" key="1">
    <source>
        <dbReference type="ARBA" id="ARBA00022553"/>
    </source>
</evidence>
<evidence type="ECO:0000313" key="4">
    <source>
        <dbReference type="EMBL" id="HHJ81237.1"/>
    </source>
</evidence>
<keyword evidence="1 2" id="KW-0597">Phosphoprotein</keyword>
<feature type="modified residue" description="4-aspartylphosphate" evidence="2">
    <location>
        <position position="48"/>
    </location>
</feature>
<name>A0A832JA32_9GAMM</name>
<dbReference type="Pfam" id="PF00072">
    <property type="entry name" value="Response_reg"/>
    <property type="match status" value="1"/>
</dbReference>
<dbReference type="SMART" id="SM00448">
    <property type="entry name" value="REC"/>
    <property type="match status" value="1"/>
</dbReference>
<dbReference type="InterPro" id="IPR001789">
    <property type="entry name" value="Sig_transdc_resp-reg_receiver"/>
</dbReference>
<sequence length="116" mass="12796">LICDDEPNIRESIHYVVVKAGFDAVLAVDGVEAYTKARDLNPDLLLLDVGMPGMTGFDVCERLRADAVFNAMKIVILTSYGQLSDQRKAAEVGADRFIVKPFSPRHLKQLLCDMLG</sequence>
<dbReference type="PROSITE" id="PS50110">
    <property type="entry name" value="RESPONSE_REGULATORY"/>
    <property type="match status" value="1"/>
</dbReference>
<dbReference type="PANTHER" id="PTHR44591:SF3">
    <property type="entry name" value="RESPONSE REGULATORY DOMAIN-CONTAINING PROTEIN"/>
    <property type="match status" value="1"/>
</dbReference>
<dbReference type="AlphaFoldDB" id="A0A832JA32"/>
<evidence type="ECO:0000256" key="2">
    <source>
        <dbReference type="PROSITE-ProRule" id="PRU00169"/>
    </source>
</evidence>
<feature type="domain" description="Response regulatory" evidence="3">
    <location>
        <begin position="1"/>
        <end position="115"/>
    </location>
</feature>
<dbReference type="SUPFAM" id="SSF52172">
    <property type="entry name" value="CheY-like"/>
    <property type="match status" value="1"/>
</dbReference>
<reference evidence="4" key="1">
    <citation type="journal article" date="2020" name="mSystems">
        <title>Genome- and Community-Level Interaction Insights into Carbon Utilization and Element Cycling Functions of Hydrothermarchaeota in Hydrothermal Sediment.</title>
        <authorList>
            <person name="Zhou Z."/>
            <person name="Liu Y."/>
            <person name="Xu W."/>
            <person name="Pan J."/>
            <person name="Luo Z.H."/>
            <person name="Li M."/>
        </authorList>
    </citation>
    <scope>NUCLEOTIDE SEQUENCE [LARGE SCALE GENOMIC DNA]</scope>
    <source>
        <strain evidence="4">HyVt-505</strain>
    </source>
</reference>